<dbReference type="InterPro" id="IPR036388">
    <property type="entry name" value="WH-like_DNA-bd_sf"/>
</dbReference>
<name>A0A430J3X3_9BACL</name>
<keyword evidence="2 7" id="KW-0597">Phosphoprotein</keyword>
<dbReference type="CDD" id="cd17574">
    <property type="entry name" value="REC_OmpR"/>
    <property type="match status" value="1"/>
</dbReference>
<comment type="caution">
    <text evidence="11">The sequence shown here is derived from an EMBL/GenBank/DDBJ whole genome shotgun (WGS) entry which is preliminary data.</text>
</comment>
<comment type="subcellular location">
    <subcellularLocation>
        <location evidence="1">Cytoplasm</location>
    </subcellularLocation>
</comment>
<dbReference type="InterPro" id="IPR001789">
    <property type="entry name" value="Sig_transdc_resp-reg_receiver"/>
</dbReference>
<evidence type="ECO:0000256" key="4">
    <source>
        <dbReference type="ARBA" id="ARBA00023015"/>
    </source>
</evidence>
<dbReference type="Proteomes" id="UP000276128">
    <property type="component" value="Unassembled WGS sequence"/>
</dbReference>
<evidence type="ECO:0000256" key="3">
    <source>
        <dbReference type="ARBA" id="ARBA00023012"/>
    </source>
</evidence>
<keyword evidence="6" id="KW-0804">Transcription</keyword>
<evidence type="ECO:0000256" key="2">
    <source>
        <dbReference type="ARBA" id="ARBA00022553"/>
    </source>
</evidence>
<dbReference type="InterPro" id="IPR011006">
    <property type="entry name" value="CheY-like_superfamily"/>
</dbReference>
<dbReference type="Gene3D" id="1.10.10.10">
    <property type="entry name" value="Winged helix-like DNA-binding domain superfamily/Winged helix DNA-binding domain"/>
    <property type="match status" value="1"/>
</dbReference>
<dbReference type="Gene3D" id="6.10.250.690">
    <property type="match status" value="1"/>
</dbReference>
<dbReference type="PANTHER" id="PTHR48111">
    <property type="entry name" value="REGULATOR OF RPOS"/>
    <property type="match status" value="1"/>
</dbReference>
<accession>A0A430J3X3</accession>
<feature type="domain" description="Response regulatory" evidence="9">
    <location>
        <begin position="33"/>
        <end position="147"/>
    </location>
</feature>
<dbReference type="EMBL" id="RXHU01000146">
    <property type="protein sequence ID" value="RTE00737.1"/>
    <property type="molecule type" value="Genomic_DNA"/>
</dbReference>
<evidence type="ECO:0000256" key="5">
    <source>
        <dbReference type="ARBA" id="ARBA00023125"/>
    </source>
</evidence>
<evidence type="ECO:0000256" key="1">
    <source>
        <dbReference type="ARBA" id="ARBA00004496"/>
    </source>
</evidence>
<dbReference type="CDD" id="cd00383">
    <property type="entry name" value="trans_reg_C"/>
    <property type="match status" value="1"/>
</dbReference>
<organism evidence="11 12">
    <name type="scientific">Paenibacillus whitsoniae</name>
    <dbReference type="NCBI Taxonomy" id="2496558"/>
    <lineage>
        <taxon>Bacteria</taxon>
        <taxon>Bacillati</taxon>
        <taxon>Bacillota</taxon>
        <taxon>Bacilli</taxon>
        <taxon>Bacillales</taxon>
        <taxon>Paenibacillaceae</taxon>
        <taxon>Paenibacillus</taxon>
    </lineage>
</organism>
<sequence length="257" mass="29161">MSVYAFEAAVPRRQYLACMDSTSTFTGRITDMNILIIEDDSSIQMLLKLSLEVEGFRPTVAGTVADGIRELTNRTVDLILLDLTLPDQSGFELLKLLREDYADIPVIVLTARNEMNDKILGFQLGADDYLTKPFETRELVVRIHAVMRRMKAARPAASSSADKLQAGVIEIDRAERACKVDGKPIKTTSKEFELLWLLCKNPKKVFTREHLLDQVWGYEYYGQTRSVDMLVNRLREKLKPHDHVLATVHGTGYKLEV</sequence>
<dbReference type="GO" id="GO:0032993">
    <property type="term" value="C:protein-DNA complex"/>
    <property type="evidence" value="ECO:0007669"/>
    <property type="project" value="TreeGrafter"/>
</dbReference>
<dbReference type="Pfam" id="PF00072">
    <property type="entry name" value="Response_reg"/>
    <property type="match status" value="1"/>
</dbReference>
<dbReference type="SUPFAM" id="SSF52172">
    <property type="entry name" value="CheY-like"/>
    <property type="match status" value="1"/>
</dbReference>
<dbReference type="GO" id="GO:0000976">
    <property type="term" value="F:transcription cis-regulatory region binding"/>
    <property type="evidence" value="ECO:0007669"/>
    <property type="project" value="TreeGrafter"/>
</dbReference>
<dbReference type="GO" id="GO:0005829">
    <property type="term" value="C:cytosol"/>
    <property type="evidence" value="ECO:0007669"/>
    <property type="project" value="TreeGrafter"/>
</dbReference>
<dbReference type="OrthoDB" id="9790442at2"/>
<feature type="DNA-binding region" description="OmpR/PhoB-type" evidence="8">
    <location>
        <begin position="161"/>
        <end position="257"/>
    </location>
</feature>
<feature type="domain" description="OmpR/PhoB-type" evidence="10">
    <location>
        <begin position="161"/>
        <end position="257"/>
    </location>
</feature>
<keyword evidence="12" id="KW-1185">Reference proteome</keyword>
<evidence type="ECO:0000313" key="11">
    <source>
        <dbReference type="EMBL" id="RTE00737.1"/>
    </source>
</evidence>
<feature type="modified residue" description="4-aspartylphosphate" evidence="7">
    <location>
        <position position="82"/>
    </location>
</feature>
<evidence type="ECO:0000256" key="6">
    <source>
        <dbReference type="ARBA" id="ARBA00023163"/>
    </source>
</evidence>
<dbReference type="Gene3D" id="3.40.50.2300">
    <property type="match status" value="1"/>
</dbReference>
<keyword evidence="5 8" id="KW-0238">DNA-binding</keyword>
<evidence type="ECO:0000313" key="12">
    <source>
        <dbReference type="Proteomes" id="UP000276128"/>
    </source>
</evidence>
<dbReference type="PANTHER" id="PTHR48111:SF1">
    <property type="entry name" value="TWO-COMPONENT RESPONSE REGULATOR ORR33"/>
    <property type="match status" value="1"/>
</dbReference>
<evidence type="ECO:0000259" key="10">
    <source>
        <dbReference type="PROSITE" id="PS51755"/>
    </source>
</evidence>
<dbReference type="PROSITE" id="PS51755">
    <property type="entry name" value="OMPR_PHOB"/>
    <property type="match status" value="1"/>
</dbReference>
<evidence type="ECO:0000259" key="9">
    <source>
        <dbReference type="PROSITE" id="PS50110"/>
    </source>
</evidence>
<gene>
    <name evidence="11" type="ORF">EJQ19_31175</name>
</gene>
<dbReference type="InterPro" id="IPR039420">
    <property type="entry name" value="WalR-like"/>
</dbReference>
<proteinExistence type="predicted"/>
<dbReference type="SMART" id="SM00862">
    <property type="entry name" value="Trans_reg_C"/>
    <property type="match status" value="1"/>
</dbReference>
<dbReference type="FunFam" id="1.10.10.10:FF:000018">
    <property type="entry name" value="DNA-binding response regulator ResD"/>
    <property type="match status" value="1"/>
</dbReference>
<dbReference type="Pfam" id="PF00486">
    <property type="entry name" value="Trans_reg_C"/>
    <property type="match status" value="1"/>
</dbReference>
<keyword evidence="4" id="KW-0805">Transcription regulation</keyword>
<dbReference type="AlphaFoldDB" id="A0A430J3X3"/>
<dbReference type="SMART" id="SM00448">
    <property type="entry name" value="REC"/>
    <property type="match status" value="1"/>
</dbReference>
<dbReference type="PROSITE" id="PS50110">
    <property type="entry name" value="RESPONSE_REGULATORY"/>
    <property type="match status" value="1"/>
</dbReference>
<dbReference type="InterPro" id="IPR001867">
    <property type="entry name" value="OmpR/PhoB-type_DNA-bd"/>
</dbReference>
<protein>
    <submittedName>
        <fullName evidence="11">Response regulator transcription factor</fullName>
    </submittedName>
</protein>
<reference evidence="11 12" key="1">
    <citation type="submission" date="2018-12" db="EMBL/GenBank/DDBJ databases">
        <title>Bacillus ochoae sp. nov., Paenibacillus whitsoniae sp. nov., Paenibacillus spiritus sp. nov. Isolated from the Mars Exploration Rover during spacecraft assembly.</title>
        <authorList>
            <person name="Seuylemezian A."/>
            <person name="Vaishampayan P."/>
        </authorList>
    </citation>
    <scope>NUCLEOTIDE SEQUENCE [LARGE SCALE GENOMIC DNA]</scope>
    <source>
        <strain evidence="11 12">MER 54</strain>
    </source>
</reference>
<dbReference type="GO" id="GO:0000156">
    <property type="term" value="F:phosphorelay response regulator activity"/>
    <property type="evidence" value="ECO:0007669"/>
    <property type="project" value="TreeGrafter"/>
</dbReference>
<evidence type="ECO:0000256" key="7">
    <source>
        <dbReference type="PROSITE-ProRule" id="PRU00169"/>
    </source>
</evidence>
<evidence type="ECO:0000256" key="8">
    <source>
        <dbReference type="PROSITE-ProRule" id="PRU01091"/>
    </source>
</evidence>
<dbReference type="GO" id="GO:0006355">
    <property type="term" value="P:regulation of DNA-templated transcription"/>
    <property type="evidence" value="ECO:0007669"/>
    <property type="project" value="InterPro"/>
</dbReference>
<keyword evidence="3" id="KW-0902">Two-component regulatory system</keyword>